<gene>
    <name evidence="1" type="ORF">EVEC_LOCUS3797</name>
</gene>
<evidence type="ECO:0000313" key="1">
    <source>
        <dbReference type="EMBL" id="VDD88655.1"/>
    </source>
</evidence>
<keyword evidence="2" id="KW-1185">Reference proteome</keyword>
<organism evidence="3">
    <name type="scientific">Enterobius vermicularis</name>
    <name type="common">Human pinworm</name>
    <dbReference type="NCBI Taxonomy" id="51028"/>
    <lineage>
        <taxon>Eukaryota</taxon>
        <taxon>Metazoa</taxon>
        <taxon>Ecdysozoa</taxon>
        <taxon>Nematoda</taxon>
        <taxon>Chromadorea</taxon>
        <taxon>Rhabditida</taxon>
        <taxon>Spirurina</taxon>
        <taxon>Oxyuridomorpha</taxon>
        <taxon>Oxyuroidea</taxon>
        <taxon>Oxyuridae</taxon>
        <taxon>Enterobius</taxon>
    </lineage>
</organism>
<reference evidence="1 2" key="2">
    <citation type="submission" date="2018-10" db="EMBL/GenBank/DDBJ databases">
        <authorList>
            <consortium name="Pathogen Informatics"/>
        </authorList>
    </citation>
    <scope>NUCLEOTIDE SEQUENCE [LARGE SCALE GENOMIC DNA]</scope>
</reference>
<accession>A0A0N4V275</accession>
<evidence type="ECO:0000313" key="3">
    <source>
        <dbReference type="WBParaSite" id="EVEC_0000408901-mRNA-1"/>
    </source>
</evidence>
<proteinExistence type="predicted"/>
<dbReference type="WBParaSite" id="EVEC_0000408901-mRNA-1">
    <property type="protein sequence ID" value="EVEC_0000408901-mRNA-1"/>
    <property type="gene ID" value="EVEC_0000408901"/>
</dbReference>
<dbReference type="Proteomes" id="UP000274131">
    <property type="component" value="Unassembled WGS sequence"/>
</dbReference>
<reference evidence="3" key="1">
    <citation type="submission" date="2017-02" db="UniProtKB">
        <authorList>
            <consortium name="WormBaseParasite"/>
        </authorList>
    </citation>
    <scope>IDENTIFICATION</scope>
</reference>
<dbReference type="AlphaFoldDB" id="A0A0N4V275"/>
<dbReference type="EMBL" id="UXUI01007685">
    <property type="protein sequence ID" value="VDD88655.1"/>
    <property type="molecule type" value="Genomic_DNA"/>
</dbReference>
<sequence>MENEEPMIVEVLKKRNESYYPFDTFDIYKVATMKLNEQVREWQMLGVKRICECVVTEVVRPPSSAQGPWTFGSSKAAAIAEGLQGPAKLREGDITVQAIPKEGDLIGLEVLELTAEETDFEIY</sequence>
<protein>
    <submittedName>
        <fullName evidence="3">Trigger_N domain-containing protein</fullName>
    </submittedName>
</protein>
<name>A0A0N4V275_ENTVE</name>
<evidence type="ECO:0000313" key="2">
    <source>
        <dbReference type="Proteomes" id="UP000274131"/>
    </source>
</evidence>